<evidence type="ECO:0000313" key="3">
    <source>
        <dbReference type="Proteomes" id="UP000186040"/>
    </source>
</evidence>
<name>A0A1Q9LQZ2_9PSEU</name>
<protein>
    <recommendedName>
        <fullName evidence="1">Flavodoxin-like domain-containing protein</fullName>
    </recommendedName>
</protein>
<gene>
    <name evidence="2" type="ORF">BJP25_11875</name>
</gene>
<accession>A0A1Q9LQZ2</accession>
<feature type="domain" description="Flavodoxin-like" evidence="1">
    <location>
        <begin position="4"/>
        <end position="156"/>
    </location>
</feature>
<dbReference type="RefSeq" id="WP_075973827.1">
    <property type="nucleotide sequence ID" value="NZ_MKQR01000007.1"/>
</dbReference>
<dbReference type="GO" id="GO:0070819">
    <property type="term" value="F:menaquinone-dependent protoporphyrinogen oxidase activity"/>
    <property type="evidence" value="ECO:0007669"/>
    <property type="project" value="TreeGrafter"/>
</dbReference>
<dbReference type="InterPro" id="IPR008254">
    <property type="entry name" value="Flavodoxin/NO_synth"/>
</dbReference>
<dbReference type="InterPro" id="IPR029039">
    <property type="entry name" value="Flavoprotein-like_sf"/>
</dbReference>
<dbReference type="PANTHER" id="PTHR38030:SF2">
    <property type="entry name" value="PROTOPORPHYRINOGEN IX DEHYDROGENASE [QUINONE]"/>
    <property type="match status" value="1"/>
</dbReference>
<reference evidence="2 3" key="1">
    <citation type="submission" date="2016-10" db="EMBL/GenBank/DDBJ databases">
        <title>The Draft Genome Sequence of Actinokineospora bangkokensis 44EHWT reveals the biosynthetic pathway of antifungal compounds Thailandins with unusual extender unit butylmalonyl-CoA.</title>
        <authorList>
            <person name="Greule A."/>
            <person name="Intra B."/>
            <person name="Flemming S."/>
            <person name="Rommel M.G."/>
            <person name="Panbangred W."/>
            <person name="Bechthold A."/>
        </authorList>
    </citation>
    <scope>NUCLEOTIDE SEQUENCE [LARGE SCALE GENOMIC DNA]</scope>
    <source>
        <strain evidence="2 3">44EHW</strain>
    </source>
</reference>
<dbReference type="OrthoDB" id="129384at2"/>
<dbReference type="InterPro" id="IPR026816">
    <property type="entry name" value="Flavodoxin_dom"/>
</dbReference>
<evidence type="ECO:0000313" key="2">
    <source>
        <dbReference type="EMBL" id="OLR94445.1"/>
    </source>
</evidence>
<dbReference type="Gene3D" id="3.40.50.360">
    <property type="match status" value="1"/>
</dbReference>
<organism evidence="2 3">
    <name type="scientific">Actinokineospora bangkokensis</name>
    <dbReference type="NCBI Taxonomy" id="1193682"/>
    <lineage>
        <taxon>Bacteria</taxon>
        <taxon>Bacillati</taxon>
        <taxon>Actinomycetota</taxon>
        <taxon>Actinomycetes</taxon>
        <taxon>Pseudonocardiales</taxon>
        <taxon>Pseudonocardiaceae</taxon>
        <taxon>Actinokineospora</taxon>
    </lineage>
</organism>
<comment type="caution">
    <text evidence="2">The sequence shown here is derived from an EMBL/GenBank/DDBJ whole genome shotgun (WGS) entry which is preliminary data.</text>
</comment>
<dbReference type="AlphaFoldDB" id="A0A1Q9LQZ2"/>
<dbReference type="GO" id="GO:0006783">
    <property type="term" value="P:heme biosynthetic process"/>
    <property type="evidence" value="ECO:0007669"/>
    <property type="project" value="TreeGrafter"/>
</dbReference>
<proteinExistence type="predicted"/>
<dbReference type="InterPro" id="IPR052200">
    <property type="entry name" value="Protoporphyrinogen_IX_DH"/>
</dbReference>
<dbReference type="GO" id="GO:0010181">
    <property type="term" value="F:FMN binding"/>
    <property type="evidence" value="ECO:0007669"/>
    <property type="project" value="InterPro"/>
</dbReference>
<dbReference type="STRING" id="1193682.BJP25_11875"/>
<keyword evidence="3" id="KW-1185">Reference proteome</keyword>
<dbReference type="EMBL" id="MKQR01000007">
    <property type="protein sequence ID" value="OLR94445.1"/>
    <property type="molecule type" value="Genomic_DNA"/>
</dbReference>
<dbReference type="SUPFAM" id="SSF52218">
    <property type="entry name" value="Flavoproteins"/>
    <property type="match status" value="1"/>
</dbReference>
<evidence type="ECO:0000259" key="1">
    <source>
        <dbReference type="PROSITE" id="PS50902"/>
    </source>
</evidence>
<dbReference type="PANTHER" id="PTHR38030">
    <property type="entry name" value="PROTOPORPHYRINOGEN IX DEHYDROGENASE [MENAQUINONE]"/>
    <property type="match status" value="1"/>
</dbReference>
<sequence>MEKILVTYASKMGSTKEIAGVVGRVLRESGLDLDVRDVRHVGLIDDYDAVVLGTAVYAGRWRPEARQFVRAHRAELIARPVFLFESGWVGPAPRDRRPTAGGRRHAATVGASAPRVFGGRLDPALATGFADRLLAARMPGDARDWDNVETWAVGVAAAVRRHRGTQVRGGQ</sequence>
<dbReference type="PROSITE" id="PS50902">
    <property type="entry name" value="FLAVODOXIN_LIKE"/>
    <property type="match status" value="1"/>
</dbReference>
<dbReference type="Proteomes" id="UP000186040">
    <property type="component" value="Unassembled WGS sequence"/>
</dbReference>
<dbReference type="Pfam" id="PF12724">
    <property type="entry name" value="Flavodoxin_5"/>
    <property type="match status" value="1"/>
</dbReference>